<dbReference type="Proteomes" id="UP000807504">
    <property type="component" value="Unassembled WGS sequence"/>
</dbReference>
<dbReference type="EMBL" id="JABXBU010000003">
    <property type="protein sequence ID" value="KAF8793005.1"/>
    <property type="molecule type" value="Genomic_DNA"/>
</dbReference>
<name>A0A8T0FRU0_ARGBR</name>
<reference evidence="1" key="2">
    <citation type="submission" date="2020-06" db="EMBL/GenBank/DDBJ databases">
        <authorList>
            <person name="Sheffer M."/>
        </authorList>
    </citation>
    <scope>NUCLEOTIDE SEQUENCE</scope>
</reference>
<evidence type="ECO:0000313" key="2">
    <source>
        <dbReference type="Proteomes" id="UP000807504"/>
    </source>
</evidence>
<protein>
    <submittedName>
        <fullName evidence="1">Uncharacterized protein</fullName>
    </submittedName>
</protein>
<gene>
    <name evidence="1" type="ORF">HNY73_004534</name>
</gene>
<reference evidence="1" key="1">
    <citation type="journal article" date="2020" name="bioRxiv">
        <title>Chromosome-level reference genome of the European wasp spider Argiope bruennichi: a resource for studies on range expansion and evolutionary adaptation.</title>
        <authorList>
            <person name="Sheffer M.M."/>
            <person name="Hoppe A."/>
            <person name="Krehenwinkel H."/>
            <person name="Uhl G."/>
            <person name="Kuss A.W."/>
            <person name="Jensen L."/>
            <person name="Jensen C."/>
            <person name="Gillespie R.G."/>
            <person name="Hoff K.J."/>
            <person name="Prost S."/>
        </authorList>
    </citation>
    <scope>NUCLEOTIDE SEQUENCE</scope>
</reference>
<keyword evidence="2" id="KW-1185">Reference proteome</keyword>
<evidence type="ECO:0000313" key="1">
    <source>
        <dbReference type="EMBL" id="KAF8793005.1"/>
    </source>
</evidence>
<organism evidence="1 2">
    <name type="scientific">Argiope bruennichi</name>
    <name type="common">Wasp spider</name>
    <name type="synonym">Aranea bruennichi</name>
    <dbReference type="NCBI Taxonomy" id="94029"/>
    <lineage>
        <taxon>Eukaryota</taxon>
        <taxon>Metazoa</taxon>
        <taxon>Ecdysozoa</taxon>
        <taxon>Arthropoda</taxon>
        <taxon>Chelicerata</taxon>
        <taxon>Arachnida</taxon>
        <taxon>Araneae</taxon>
        <taxon>Araneomorphae</taxon>
        <taxon>Entelegynae</taxon>
        <taxon>Araneoidea</taxon>
        <taxon>Araneidae</taxon>
        <taxon>Argiope</taxon>
    </lineage>
</organism>
<dbReference type="AlphaFoldDB" id="A0A8T0FRU0"/>
<sequence>MEDAPHSRLVCFVKPGGVDSGKNHTFEQEQIVLLAPLLQFPDTASVWDNMVLRNVLIQLMKQLVVEMLFELNNAKENERNHLSFLPV</sequence>
<accession>A0A8T0FRU0</accession>
<proteinExistence type="predicted"/>
<comment type="caution">
    <text evidence="1">The sequence shown here is derived from an EMBL/GenBank/DDBJ whole genome shotgun (WGS) entry which is preliminary data.</text>
</comment>